<evidence type="ECO:0000313" key="2">
    <source>
        <dbReference type="EMBL" id="PTQ52600.1"/>
    </source>
</evidence>
<dbReference type="Proteomes" id="UP000244016">
    <property type="component" value="Unassembled WGS sequence"/>
</dbReference>
<protein>
    <submittedName>
        <fullName evidence="2">Uncharacterized protein</fullName>
    </submittedName>
</protein>
<comment type="caution">
    <text evidence="2">The sequence shown here is derived from an EMBL/GenBank/DDBJ whole genome shotgun (WGS) entry which is preliminary data.</text>
</comment>
<evidence type="ECO:0000313" key="3">
    <source>
        <dbReference type="Proteomes" id="UP000244016"/>
    </source>
</evidence>
<name>A0A2T5G8U2_9BACL</name>
<organism evidence="2 3">
    <name type="scientific">Brockia lithotrophica</name>
    <dbReference type="NCBI Taxonomy" id="933949"/>
    <lineage>
        <taxon>Bacteria</taxon>
        <taxon>Bacillati</taxon>
        <taxon>Bacillota</taxon>
        <taxon>Bacilli</taxon>
        <taxon>Bacillales</taxon>
        <taxon>Bacillales Family X. Incertae Sedis</taxon>
        <taxon>Brockia</taxon>
    </lineage>
</organism>
<evidence type="ECO:0000256" key="1">
    <source>
        <dbReference type="SAM" id="MobiDB-lite"/>
    </source>
</evidence>
<reference evidence="2 3" key="1">
    <citation type="submission" date="2017-08" db="EMBL/GenBank/DDBJ databases">
        <title>Burning lignite coal seam in the remote Altai Mountains harbors a hydrogen-driven thermophilic microbial community.</title>
        <authorList>
            <person name="Kadnikov V.V."/>
            <person name="Mardanov A.V."/>
            <person name="Ivasenko D."/>
            <person name="Beletsky A.V."/>
            <person name="Karnachuk O.V."/>
            <person name="Ravin N.V."/>
        </authorList>
    </citation>
    <scope>NUCLEOTIDE SEQUENCE [LARGE SCALE GENOMIC DNA]</scope>
    <source>
        <strain evidence="2">AL31</strain>
    </source>
</reference>
<sequence>MDLVAAVYYVAVLPMNELSERRARESEARTSAEPTEEGKLLREALAELRKS</sequence>
<dbReference type="EMBL" id="PEBW01000002">
    <property type="protein sequence ID" value="PTQ52600.1"/>
    <property type="molecule type" value="Genomic_DNA"/>
</dbReference>
<feature type="region of interest" description="Disordered" evidence="1">
    <location>
        <begin position="20"/>
        <end position="40"/>
    </location>
</feature>
<proteinExistence type="predicted"/>
<gene>
    <name evidence="2" type="ORF">BLITH_0779</name>
</gene>
<accession>A0A2T5G8U2</accession>
<dbReference type="AlphaFoldDB" id="A0A2T5G8U2"/>